<gene>
    <name evidence="2" type="ORF">HD599_000944</name>
</gene>
<accession>A0A841ALM1</accession>
<keyword evidence="1" id="KW-0812">Transmembrane</keyword>
<name>A0A841ALM1_9MICO</name>
<protein>
    <submittedName>
        <fullName evidence="2">Uncharacterized protein</fullName>
    </submittedName>
</protein>
<dbReference type="EMBL" id="JACHMJ010000001">
    <property type="protein sequence ID" value="MBB5842621.1"/>
    <property type="molecule type" value="Genomic_DNA"/>
</dbReference>
<evidence type="ECO:0000313" key="2">
    <source>
        <dbReference type="EMBL" id="MBB5842621.1"/>
    </source>
</evidence>
<organism evidence="2 3">
    <name type="scientific">Conyzicola lurida</name>
    <dbReference type="NCBI Taxonomy" id="1172621"/>
    <lineage>
        <taxon>Bacteria</taxon>
        <taxon>Bacillati</taxon>
        <taxon>Actinomycetota</taxon>
        <taxon>Actinomycetes</taxon>
        <taxon>Micrococcales</taxon>
        <taxon>Microbacteriaceae</taxon>
        <taxon>Conyzicola</taxon>
    </lineage>
</organism>
<evidence type="ECO:0000256" key="1">
    <source>
        <dbReference type="SAM" id="Phobius"/>
    </source>
</evidence>
<dbReference type="AlphaFoldDB" id="A0A841ALM1"/>
<dbReference type="RefSeq" id="WP_184234108.1">
    <property type="nucleotide sequence ID" value="NZ_JACHMJ010000001.1"/>
</dbReference>
<keyword evidence="3" id="KW-1185">Reference proteome</keyword>
<comment type="caution">
    <text evidence="2">The sequence shown here is derived from an EMBL/GenBank/DDBJ whole genome shotgun (WGS) entry which is preliminary data.</text>
</comment>
<keyword evidence="1" id="KW-0472">Membrane</keyword>
<reference evidence="2 3" key="1">
    <citation type="submission" date="2020-08" db="EMBL/GenBank/DDBJ databases">
        <title>Sequencing the genomes of 1000 actinobacteria strains.</title>
        <authorList>
            <person name="Klenk H.-P."/>
        </authorList>
    </citation>
    <scope>NUCLEOTIDE SEQUENCE [LARGE SCALE GENOMIC DNA]</scope>
    <source>
        <strain evidence="2 3">DSM 105784</strain>
    </source>
</reference>
<feature type="transmembrane region" description="Helical" evidence="1">
    <location>
        <begin position="31"/>
        <end position="52"/>
    </location>
</feature>
<proteinExistence type="predicted"/>
<keyword evidence="1" id="KW-1133">Transmembrane helix</keyword>
<dbReference type="Proteomes" id="UP000536685">
    <property type="component" value="Unassembled WGS sequence"/>
</dbReference>
<feature type="transmembrane region" description="Helical" evidence="1">
    <location>
        <begin position="7"/>
        <end position="25"/>
    </location>
</feature>
<sequence length="57" mass="6057">MNVIAFVVSLGLFVGGILLMGYSFTIEGFELLSFFAGLLITSLGVAVPIHVLKRIDG</sequence>
<evidence type="ECO:0000313" key="3">
    <source>
        <dbReference type="Proteomes" id="UP000536685"/>
    </source>
</evidence>